<dbReference type="GeneID" id="106672895"/>
<evidence type="ECO:0000313" key="3">
    <source>
        <dbReference type="Proteomes" id="UP000494040"/>
    </source>
</evidence>
<dbReference type="AlphaFoldDB" id="A0A8I6SB45"/>
<reference evidence="2" key="1">
    <citation type="submission" date="2022-01" db="UniProtKB">
        <authorList>
            <consortium name="EnsemblMetazoa"/>
        </authorList>
    </citation>
    <scope>IDENTIFICATION</scope>
</reference>
<dbReference type="Proteomes" id="UP000494040">
    <property type="component" value="Unassembled WGS sequence"/>
</dbReference>
<dbReference type="KEGG" id="clec:106672895"/>
<dbReference type="InterPro" id="IPR003226">
    <property type="entry name" value="MYG1_exonuclease"/>
</dbReference>
<dbReference type="EnsemblMetazoa" id="XM_014404688.2">
    <property type="protein sequence ID" value="XP_014260174.1"/>
    <property type="gene ID" value="LOC106672895"/>
</dbReference>
<dbReference type="GO" id="GO:0005634">
    <property type="term" value="C:nucleus"/>
    <property type="evidence" value="ECO:0007669"/>
    <property type="project" value="TreeGrafter"/>
</dbReference>
<evidence type="ECO:0000313" key="2">
    <source>
        <dbReference type="EnsemblMetazoa" id="XP_014260174.1"/>
    </source>
</evidence>
<dbReference type="PANTHER" id="PTHR11215:SF1">
    <property type="entry name" value="MYG1 EXONUCLEASE"/>
    <property type="match status" value="1"/>
</dbReference>
<dbReference type="OMA" id="FHCDEVV"/>
<keyword evidence="3" id="KW-1185">Reference proteome</keyword>
<dbReference type="Pfam" id="PF03690">
    <property type="entry name" value="MYG1_exonuc"/>
    <property type="match status" value="1"/>
</dbReference>
<protein>
    <submittedName>
        <fullName evidence="2">Uncharacterized protein</fullName>
    </submittedName>
</protein>
<name>A0A8I6SB45_CIMLE</name>
<dbReference type="OrthoDB" id="10265310at2759"/>
<comment type="similarity">
    <text evidence="1">Belongs to the MYG1 family.</text>
</comment>
<dbReference type="RefSeq" id="XP_014260174.1">
    <property type="nucleotide sequence ID" value="XM_014404688.2"/>
</dbReference>
<sequence length="347" mass="39773">MYLLKHRSGFSFSKLFKRFLTSMKVLKTIGTHDGTFHCDEVLGCSMLKIVYPDAEIVRSRKDEVLNNCDIVIDVGGKFDPDRYLFDHHQKSFDHSMSTLLPGKKWTMKLSSAGLVYCHFGKDIIKVICKDMKENDLESVFDKVYEGFVQEVDAIDNGVPICDGKENYFISTNLSSRVSRFNRSWIVPESKFDETEAFYKAMDLVTGEFIDKVRRTVTEWLPAKTIVENALEKRHEIHPSGEIIELETFCPWKGHFFALEEQMHLEPSIKFVLFQEKTVWRVQAVSKNETSFELRTPLHEQWRGLRDEELSSTAGISGCIFVHSTGFIGGNQTREGALQMAAKSLKAN</sequence>
<dbReference type="GO" id="GO:0005737">
    <property type="term" value="C:cytoplasm"/>
    <property type="evidence" value="ECO:0007669"/>
    <property type="project" value="TreeGrafter"/>
</dbReference>
<evidence type="ECO:0000256" key="1">
    <source>
        <dbReference type="ARBA" id="ARBA00010105"/>
    </source>
</evidence>
<dbReference type="PANTHER" id="PTHR11215">
    <property type="entry name" value="METAL DEPENDENT HYDROLASE - RELATED"/>
    <property type="match status" value="1"/>
</dbReference>
<organism evidence="2 3">
    <name type="scientific">Cimex lectularius</name>
    <name type="common">Bed bug</name>
    <name type="synonym">Acanthia lectularia</name>
    <dbReference type="NCBI Taxonomy" id="79782"/>
    <lineage>
        <taxon>Eukaryota</taxon>
        <taxon>Metazoa</taxon>
        <taxon>Ecdysozoa</taxon>
        <taxon>Arthropoda</taxon>
        <taxon>Hexapoda</taxon>
        <taxon>Insecta</taxon>
        <taxon>Pterygota</taxon>
        <taxon>Neoptera</taxon>
        <taxon>Paraneoptera</taxon>
        <taxon>Hemiptera</taxon>
        <taxon>Heteroptera</taxon>
        <taxon>Panheteroptera</taxon>
        <taxon>Cimicomorpha</taxon>
        <taxon>Cimicidae</taxon>
        <taxon>Cimex</taxon>
    </lineage>
</organism>
<accession>A0A8I6SB45</accession>
<proteinExistence type="inferred from homology"/>